<dbReference type="KEGG" id="miw:EER00_02645"/>
<organism evidence="8 9">
    <name type="scientific">Malacoplasma iowae 695</name>
    <dbReference type="NCBI Taxonomy" id="1048830"/>
    <lineage>
        <taxon>Bacteria</taxon>
        <taxon>Bacillati</taxon>
        <taxon>Mycoplasmatota</taxon>
        <taxon>Mycoplasmoidales</taxon>
        <taxon>Mycoplasmoidaceae</taxon>
        <taxon>Malacoplasma</taxon>
    </lineage>
</organism>
<feature type="binding site" evidence="7">
    <location>
        <position position="167"/>
    </location>
    <ligand>
        <name>substrate</name>
    </ligand>
</feature>
<name>A0A6P1LDU5_MALIO</name>
<proteinExistence type="inferred from homology"/>
<dbReference type="SUPFAM" id="SSF53067">
    <property type="entry name" value="Actin-like ATPase domain"/>
    <property type="match status" value="1"/>
</dbReference>
<feature type="binding site" evidence="7">
    <location>
        <position position="294"/>
    </location>
    <ligand>
        <name>Fe cation</name>
        <dbReference type="ChEBI" id="CHEBI:24875"/>
    </ligand>
</feature>
<dbReference type="Pfam" id="PF00814">
    <property type="entry name" value="TsaD"/>
    <property type="match status" value="1"/>
</dbReference>
<keyword evidence="1 7" id="KW-0808">Transferase</keyword>
<comment type="function">
    <text evidence="7">Required for the formation of a threonylcarbamoyl group on adenosine at position 37 (t(6)A37) in tRNAs that read codons beginning with adenine. Is involved in the transfer of the threonylcarbamoyl moiety of threonylcarbamoyl-AMP (TC-AMP) to the N6 group of A37, together with TsaE and TsaB. TsaD likely plays a direct catalytic role in this reaction.</text>
</comment>
<feature type="binding site" evidence="7">
    <location>
        <position position="112"/>
    </location>
    <ligand>
        <name>Fe cation</name>
        <dbReference type="ChEBI" id="CHEBI:24875"/>
    </ligand>
</feature>
<dbReference type="OrthoDB" id="9806197at2"/>
<dbReference type="GO" id="GO:0002949">
    <property type="term" value="P:tRNA threonylcarbamoyladenosine modification"/>
    <property type="evidence" value="ECO:0007669"/>
    <property type="project" value="UniProtKB-UniRule"/>
</dbReference>
<dbReference type="InterPro" id="IPR043129">
    <property type="entry name" value="ATPase_NBD"/>
</dbReference>
<dbReference type="RefSeq" id="WP_004025389.1">
    <property type="nucleotide sequence ID" value="NZ_AGFP01000063.1"/>
</dbReference>
<evidence type="ECO:0000256" key="2">
    <source>
        <dbReference type="ARBA" id="ARBA00022694"/>
    </source>
</evidence>
<dbReference type="GO" id="GO:0061711">
    <property type="term" value="F:tRNA N(6)-L-threonylcarbamoyladenine synthase activity"/>
    <property type="evidence" value="ECO:0007669"/>
    <property type="project" value="UniProtKB-EC"/>
</dbReference>
<dbReference type="PANTHER" id="PTHR11735:SF6">
    <property type="entry name" value="TRNA N6-ADENOSINE THREONYLCARBAMOYLTRANSFERASE, MITOCHONDRIAL"/>
    <property type="match status" value="1"/>
</dbReference>
<dbReference type="InterPro" id="IPR017861">
    <property type="entry name" value="KAE1/TsaD"/>
</dbReference>
<evidence type="ECO:0000256" key="1">
    <source>
        <dbReference type="ARBA" id="ARBA00022679"/>
    </source>
</evidence>
<evidence type="ECO:0000256" key="6">
    <source>
        <dbReference type="ARBA" id="ARBA00048117"/>
    </source>
</evidence>
<dbReference type="GO" id="GO:0005737">
    <property type="term" value="C:cytoplasm"/>
    <property type="evidence" value="ECO:0007669"/>
    <property type="project" value="UniProtKB-SubCell"/>
</dbReference>
<dbReference type="NCBIfam" id="TIGR03723">
    <property type="entry name" value="T6A_TsaD_YgjD"/>
    <property type="match status" value="1"/>
</dbReference>
<feature type="binding site" evidence="7">
    <location>
        <position position="180"/>
    </location>
    <ligand>
        <name>substrate</name>
    </ligand>
</feature>
<evidence type="ECO:0000313" key="9">
    <source>
        <dbReference type="Proteomes" id="UP000464283"/>
    </source>
</evidence>
<feature type="binding site" evidence="7">
    <location>
        <begin position="134"/>
        <end position="138"/>
    </location>
    <ligand>
        <name>substrate</name>
    </ligand>
</feature>
<comment type="catalytic activity">
    <reaction evidence="6 7">
        <text>L-threonylcarbamoyladenylate + adenosine(37) in tRNA = N(6)-L-threonylcarbamoyladenosine(37) in tRNA + AMP + H(+)</text>
        <dbReference type="Rhea" id="RHEA:37059"/>
        <dbReference type="Rhea" id="RHEA-COMP:10162"/>
        <dbReference type="Rhea" id="RHEA-COMP:10163"/>
        <dbReference type="ChEBI" id="CHEBI:15378"/>
        <dbReference type="ChEBI" id="CHEBI:73682"/>
        <dbReference type="ChEBI" id="CHEBI:74411"/>
        <dbReference type="ChEBI" id="CHEBI:74418"/>
        <dbReference type="ChEBI" id="CHEBI:456215"/>
        <dbReference type="EC" id="2.3.1.234"/>
    </reaction>
</comment>
<dbReference type="EC" id="2.3.1.234" evidence="7"/>
<dbReference type="InterPro" id="IPR022450">
    <property type="entry name" value="TsaD"/>
</dbReference>
<keyword evidence="4 7" id="KW-0408">Iron</keyword>
<dbReference type="InterPro" id="IPR000905">
    <property type="entry name" value="Gcp-like_dom"/>
</dbReference>
<comment type="cofactor">
    <cofactor evidence="7">
        <name>Fe(2+)</name>
        <dbReference type="ChEBI" id="CHEBI:29033"/>
    </cofactor>
    <text evidence="7">Binds 1 Fe(2+) ion per subunit.</text>
</comment>
<evidence type="ECO:0000256" key="7">
    <source>
        <dbReference type="HAMAP-Rule" id="MF_01445"/>
    </source>
</evidence>
<feature type="binding site" evidence="7">
    <location>
        <position position="116"/>
    </location>
    <ligand>
        <name>Fe cation</name>
        <dbReference type="ChEBI" id="CHEBI:24875"/>
    </ligand>
</feature>
<keyword evidence="7" id="KW-0963">Cytoplasm</keyword>
<accession>A0A6P1LDU5</accession>
<feature type="binding site" evidence="7">
    <location>
        <position position="270"/>
    </location>
    <ligand>
        <name>substrate</name>
    </ligand>
</feature>
<dbReference type="PRINTS" id="PR00789">
    <property type="entry name" value="OSIALOPTASE"/>
</dbReference>
<dbReference type="Proteomes" id="UP000464283">
    <property type="component" value="Chromosome"/>
</dbReference>
<evidence type="ECO:0000313" key="8">
    <source>
        <dbReference type="EMBL" id="QHG89774.1"/>
    </source>
</evidence>
<evidence type="ECO:0000256" key="4">
    <source>
        <dbReference type="ARBA" id="ARBA00023004"/>
    </source>
</evidence>
<dbReference type="GeneID" id="96867081"/>
<evidence type="ECO:0000256" key="5">
    <source>
        <dbReference type="ARBA" id="ARBA00023315"/>
    </source>
</evidence>
<comment type="subcellular location">
    <subcellularLocation>
        <location evidence="7">Cytoplasm</location>
    </subcellularLocation>
</comment>
<dbReference type="EMBL" id="CP033512">
    <property type="protein sequence ID" value="QHG89774.1"/>
    <property type="molecule type" value="Genomic_DNA"/>
</dbReference>
<dbReference type="AlphaFoldDB" id="A0A6P1LDU5"/>
<sequence>MNNYILAIETSCDDTSIAILKENKVLSCVTKDSTKSLNEFGGIVPEIASRKHEEFIIDVFNDAIKEAGIKKEDINYICYTNEPGLPGSLHVGKTFALSLAYFLNIKAYPINHIHGHVLSPFINSEVKYPFISLIASGKTTSIYVAKNANDITEVIKTDDDALGETFDKIGKALGYPYPQGPWIDKNFVLEKATIEFPHPQINKNFSFSGIKNRVISLINNKKNKKEYIDKIEIGSSFQKWAIDILMDKLEFFKEKYNTSIVAIGGGVSANSLFKTRIKELFDYSFVPEKEYSCDNAAMIGFAFYEKYLKKSN</sequence>
<comment type="similarity">
    <text evidence="7">Belongs to the KAE1 / TsaD family.</text>
</comment>
<dbReference type="GO" id="GO:0005506">
    <property type="term" value="F:iron ion binding"/>
    <property type="evidence" value="ECO:0007669"/>
    <property type="project" value="UniProtKB-UniRule"/>
</dbReference>
<protein>
    <recommendedName>
        <fullName evidence="7">tRNA N6-adenosine threonylcarbamoyltransferase</fullName>
        <ecNumber evidence="7">2.3.1.234</ecNumber>
    </recommendedName>
    <alternativeName>
        <fullName evidence="7">N6-L-threonylcarbamoyladenine synthase</fullName>
        <shortName evidence="7">t(6)A synthase</shortName>
    </alternativeName>
    <alternativeName>
        <fullName evidence="7">t(6)A37 threonylcarbamoyladenosine biosynthesis protein TsaD</fullName>
    </alternativeName>
    <alternativeName>
        <fullName evidence="7">tRNA threonylcarbamoyladenosine biosynthesis protein TsaD</fullName>
    </alternativeName>
</protein>
<dbReference type="Gene3D" id="3.30.420.40">
    <property type="match status" value="2"/>
</dbReference>
<reference evidence="9" key="1">
    <citation type="submission" date="2018-11" db="EMBL/GenBank/DDBJ databases">
        <title>The first complete genome sequence of Mycoplasma iowae strain 695.</title>
        <authorList>
            <person name="Ghanem M."/>
            <person name="El-Gazzar M."/>
        </authorList>
    </citation>
    <scope>NUCLEOTIDE SEQUENCE [LARGE SCALE GENOMIC DNA]</scope>
    <source>
        <strain evidence="9">695</strain>
    </source>
</reference>
<dbReference type="PANTHER" id="PTHR11735">
    <property type="entry name" value="TRNA N6-ADENOSINE THREONYLCARBAMOYLTRANSFERASE"/>
    <property type="match status" value="1"/>
</dbReference>
<evidence type="ECO:0000256" key="3">
    <source>
        <dbReference type="ARBA" id="ARBA00022723"/>
    </source>
</evidence>
<keyword evidence="2 7" id="KW-0819">tRNA processing</keyword>
<keyword evidence="5 7" id="KW-0012">Acyltransferase</keyword>
<feature type="binding site" evidence="7">
    <location>
        <position position="184"/>
    </location>
    <ligand>
        <name>substrate</name>
    </ligand>
</feature>
<keyword evidence="3 7" id="KW-0479">Metal-binding</keyword>
<dbReference type="NCBIfam" id="TIGR00329">
    <property type="entry name" value="gcp_kae1"/>
    <property type="match status" value="1"/>
</dbReference>
<gene>
    <name evidence="7 8" type="primary">tsaD</name>
    <name evidence="8" type="ORF">EER00_02645</name>
</gene>
<dbReference type="HAMAP" id="MF_01445">
    <property type="entry name" value="TsaD"/>
    <property type="match status" value="1"/>
</dbReference>